<evidence type="ECO:0000313" key="3">
    <source>
        <dbReference type="Proteomes" id="UP001202328"/>
    </source>
</evidence>
<dbReference type="Proteomes" id="UP001202328">
    <property type="component" value="Unassembled WGS sequence"/>
</dbReference>
<protein>
    <submittedName>
        <fullName evidence="2">Uncharacterized protein</fullName>
    </submittedName>
</protein>
<dbReference type="AlphaFoldDB" id="A0AAD4ST54"/>
<reference evidence="2" key="1">
    <citation type="submission" date="2022-04" db="EMBL/GenBank/DDBJ databases">
        <title>A functionally conserved STORR gene fusion in Papaver species that diverged 16.8 million years ago.</title>
        <authorList>
            <person name="Catania T."/>
        </authorList>
    </citation>
    <scope>NUCLEOTIDE SEQUENCE</scope>
    <source>
        <strain evidence="2">S-188037</strain>
    </source>
</reference>
<comment type="caution">
    <text evidence="2">The sequence shown here is derived from an EMBL/GenBank/DDBJ whole genome shotgun (WGS) entry which is preliminary data.</text>
</comment>
<sequence>QAEIQQAVADAFLSTMQQANAEAQDQNPHVMVQPDMEFSEDSFSSSSSDTQASE</sequence>
<name>A0AAD4ST54_9MAGN</name>
<feature type="compositionally biased region" description="Low complexity" evidence="1">
    <location>
        <begin position="41"/>
        <end position="54"/>
    </location>
</feature>
<feature type="compositionally biased region" description="Polar residues" evidence="1">
    <location>
        <begin position="18"/>
        <end position="27"/>
    </location>
</feature>
<accession>A0AAD4ST54</accession>
<gene>
    <name evidence="2" type="ORF">MKW98_006911</name>
</gene>
<feature type="region of interest" description="Disordered" evidence="1">
    <location>
        <begin position="18"/>
        <end position="54"/>
    </location>
</feature>
<organism evidence="2 3">
    <name type="scientific">Papaver atlanticum</name>
    <dbReference type="NCBI Taxonomy" id="357466"/>
    <lineage>
        <taxon>Eukaryota</taxon>
        <taxon>Viridiplantae</taxon>
        <taxon>Streptophyta</taxon>
        <taxon>Embryophyta</taxon>
        <taxon>Tracheophyta</taxon>
        <taxon>Spermatophyta</taxon>
        <taxon>Magnoliopsida</taxon>
        <taxon>Ranunculales</taxon>
        <taxon>Papaveraceae</taxon>
        <taxon>Papaveroideae</taxon>
        <taxon>Papaver</taxon>
    </lineage>
</organism>
<keyword evidence="3" id="KW-1185">Reference proteome</keyword>
<evidence type="ECO:0000313" key="2">
    <source>
        <dbReference type="EMBL" id="KAI3922780.1"/>
    </source>
</evidence>
<dbReference type="EMBL" id="JAJJMB010008592">
    <property type="protein sequence ID" value="KAI3922780.1"/>
    <property type="molecule type" value="Genomic_DNA"/>
</dbReference>
<evidence type="ECO:0000256" key="1">
    <source>
        <dbReference type="SAM" id="MobiDB-lite"/>
    </source>
</evidence>
<feature type="non-terminal residue" evidence="2">
    <location>
        <position position="1"/>
    </location>
</feature>
<proteinExistence type="predicted"/>
<feature type="non-terminal residue" evidence="2">
    <location>
        <position position="54"/>
    </location>
</feature>